<evidence type="ECO:0000256" key="6">
    <source>
        <dbReference type="ARBA" id="ARBA00022989"/>
    </source>
</evidence>
<evidence type="ECO:0000256" key="3">
    <source>
        <dbReference type="ARBA" id="ARBA00022692"/>
    </source>
</evidence>
<comment type="subcellular location">
    <subcellularLocation>
        <location evidence="1">Cell membrane</location>
        <topology evidence="1">Multi-pass membrane protein</topology>
    </subcellularLocation>
</comment>
<dbReference type="Proteomes" id="UP000052022">
    <property type="component" value="Unassembled WGS sequence"/>
</dbReference>
<dbReference type="InterPro" id="IPR003856">
    <property type="entry name" value="LPS_length_determ_N"/>
</dbReference>
<keyword evidence="2" id="KW-1003">Cell membrane</keyword>
<keyword evidence="7 10" id="KW-0472">Membrane</keyword>
<keyword evidence="3 10" id="KW-0812">Transmembrane</keyword>
<evidence type="ECO:0000256" key="9">
    <source>
        <dbReference type="SAM" id="MobiDB-lite"/>
    </source>
</evidence>
<gene>
    <name evidence="12" type="primary">etk</name>
    <name evidence="12" type="ORF">TRM7557_02017</name>
</gene>
<dbReference type="EC" id="2.7.10.-" evidence="12"/>
<evidence type="ECO:0000256" key="10">
    <source>
        <dbReference type="SAM" id="Phobius"/>
    </source>
</evidence>
<keyword evidence="4" id="KW-0547">Nucleotide-binding</keyword>
<keyword evidence="6 10" id="KW-1133">Transmembrane helix</keyword>
<evidence type="ECO:0000313" key="12">
    <source>
        <dbReference type="EMBL" id="CUH78729.1"/>
    </source>
</evidence>
<dbReference type="InterPro" id="IPR050445">
    <property type="entry name" value="Bact_polysacc_biosynth/exp"/>
</dbReference>
<keyword evidence="13" id="KW-1185">Reference proteome</keyword>
<feature type="region of interest" description="Disordered" evidence="9">
    <location>
        <begin position="1"/>
        <end position="22"/>
    </location>
</feature>
<dbReference type="PANTHER" id="PTHR32309:SF31">
    <property type="entry name" value="CAPSULAR EXOPOLYSACCHARIDE FAMILY"/>
    <property type="match status" value="1"/>
</dbReference>
<evidence type="ECO:0000256" key="5">
    <source>
        <dbReference type="ARBA" id="ARBA00022840"/>
    </source>
</evidence>
<feature type="transmembrane region" description="Helical" evidence="10">
    <location>
        <begin position="42"/>
        <end position="62"/>
    </location>
</feature>
<keyword evidence="5" id="KW-0067">ATP-binding</keyword>
<organism evidence="12 13">
    <name type="scientific">Tritonibacter multivorans</name>
    <dbReference type="NCBI Taxonomy" id="928856"/>
    <lineage>
        <taxon>Bacteria</taxon>
        <taxon>Pseudomonadati</taxon>
        <taxon>Pseudomonadota</taxon>
        <taxon>Alphaproteobacteria</taxon>
        <taxon>Rhodobacterales</taxon>
        <taxon>Paracoccaceae</taxon>
        <taxon>Tritonibacter</taxon>
    </lineage>
</organism>
<dbReference type="InterPro" id="IPR005702">
    <property type="entry name" value="Wzc-like_C"/>
</dbReference>
<dbReference type="STRING" id="928856.SAMN04488049_12111"/>
<feature type="coiled-coil region" evidence="8">
    <location>
        <begin position="393"/>
        <end position="437"/>
    </location>
</feature>
<keyword evidence="12" id="KW-0418">Kinase</keyword>
<dbReference type="RefSeq" id="WP_165610576.1">
    <property type="nucleotide sequence ID" value="NZ_FOMC01000021.1"/>
</dbReference>
<accession>A0A0N7LZV6</accession>
<dbReference type="EMBL" id="CYSD01000032">
    <property type="protein sequence ID" value="CUH78729.1"/>
    <property type="molecule type" value="Genomic_DNA"/>
</dbReference>
<dbReference type="InterPro" id="IPR027417">
    <property type="entry name" value="P-loop_NTPase"/>
</dbReference>
<dbReference type="Pfam" id="PF02706">
    <property type="entry name" value="Wzz"/>
    <property type="match status" value="1"/>
</dbReference>
<evidence type="ECO:0000256" key="1">
    <source>
        <dbReference type="ARBA" id="ARBA00004651"/>
    </source>
</evidence>
<dbReference type="PANTHER" id="PTHR32309">
    <property type="entry name" value="TYROSINE-PROTEIN KINASE"/>
    <property type="match status" value="1"/>
</dbReference>
<dbReference type="CDD" id="cd05387">
    <property type="entry name" value="BY-kinase"/>
    <property type="match status" value="1"/>
</dbReference>
<evidence type="ECO:0000256" key="4">
    <source>
        <dbReference type="ARBA" id="ARBA00022741"/>
    </source>
</evidence>
<name>A0A0N7LZV6_9RHOB</name>
<evidence type="ECO:0000256" key="8">
    <source>
        <dbReference type="SAM" id="Coils"/>
    </source>
</evidence>
<dbReference type="GO" id="GO:0005886">
    <property type="term" value="C:plasma membrane"/>
    <property type="evidence" value="ECO:0007669"/>
    <property type="project" value="UniProtKB-SubCell"/>
</dbReference>
<reference evidence="12 13" key="1">
    <citation type="submission" date="2015-09" db="EMBL/GenBank/DDBJ databases">
        <authorList>
            <consortium name="Swine Surveillance"/>
        </authorList>
    </citation>
    <scope>NUCLEOTIDE SEQUENCE [LARGE SCALE GENOMIC DNA]</scope>
    <source>
        <strain evidence="12 13">CECT 7557</strain>
    </source>
</reference>
<dbReference type="AlphaFoldDB" id="A0A0N7LZV6"/>
<keyword evidence="8" id="KW-0175">Coiled coil</keyword>
<dbReference type="Gene3D" id="3.40.50.300">
    <property type="entry name" value="P-loop containing nucleotide triphosphate hydrolases"/>
    <property type="match status" value="1"/>
</dbReference>
<feature type="domain" description="Polysaccharide chain length determinant N-terminal" evidence="11">
    <location>
        <begin position="28"/>
        <end position="90"/>
    </location>
</feature>
<sequence>MNNLTSKQLGSTTGYAPSSSGARDSVDYIDIHRVLRGLRRRIWLLIFVAIAAAGAFAGIASLQEPQYESSATLMLDPREQRALGNQTQVVQHLKLTSPIVDSEVAVLRGQSLQMRALELVLGDPELARRYYAIDPALQPPGLVDRLQSIASSALSQLFGSAATAGPEPIAEPRDESADLDGRKKRILGVLRKGLSVHRIGESYAINLRQETADPELSATFANALAAVYIQEQVENRRKTMEEVTGWLQVQVDASGRELERAEEAVRDFRVADSWNSKDVLRQQLDEMKVQIAETRADQVTKRAWLQTVASLADENEIMVIAQQQGSSLLQQLHNELEALLREDVRLSSSLSADHPDRRNLAVEMARLRANIDDAVLSYSAGLQSEVEVLHLREKDLEVEIAAMDHKLEQLELTDISFRQLERKADAARISYENLLARLGEARAQVTFERAEAKVIDPAEISLVPSSPKVKLMAAFGAALGLSATLIFIVLREFVSAGFTQANELENHFALPVLGSIPHVRMKKPFAVIAKMNMDRFSPLAERVRQISAILGQKNKSGDTLTMVVMSSLPDEGKTTTAMAMAYTYASFDKRTVLVDLDTRCAEAMPALTQGTGPDLSSWLEKGGDPSACTYPSQQGDFWVIGNRNGAGNMVPPPSRDEIRALLTELSKNFDVIVVDAPPLLVLSDGLAIAKEVDHILMNVRYRKTAKQSVATALALLEKVGERPTGLIMTMTDAKSEPQAYGYGYSYGYS</sequence>
<keyword evidence="12" id="KW-0808">Transferase</keyword>
<dbReference type="GO" id="GO:0016301">
    <property type="term" value="F:kinase activity"/>
    <property type="evidence" value="ECO:0007669"/>
    <property type="project" value="UniProtKB-KW"/>
</dbReference>
<evidence type="ECO:0000313" key="13">
    <source>
        <dbReference type="Proteomes" id="UP000052022"/>
    </source>
</evidence>
<dbReference type="SUPFAM" id="SSF52540">
    <property type="entry name" value="P-loop containing nucleoside triphosphate hydrolases"/>
    <property type="match status" value="1"/>
</dbReference>
<evidence type="ECO:0000256" key="2">
    <source>
        <dbReference type="ARBA" id="ARBA00022475"/>
    </source>
</evidence>
<proteinExistence type="predicted"/>
<protein>
    <submittedName>
        <fullName evidence="12">Tyrosine-protein kinase etk</fullName>
        <ecNumber evidence="12">2.7.10.-</ecNumber>
    </submittedName>
</protein>
<evidence type="ECO:0000256" key="7">
    <source>
        <dbReference type="ARBA" id="ARBA00023136"/>
    </source>
</evidence>
<evidence type="ECO:0000259" key="11">
    <source>
        <dbReference type="Pfam" id="PF02706"/>
    </source>
</evidence>